<keyword evidence="2" id="KW-1133">Transmembrane helix</keyword>
<organism evidence="3 4">
    <name type="scientific">Parascedosporium putredinis</name>
    <dbReference type="NCBI Taxonomy" id="1442378"/>
    <lineage>
        <taxon>Eukaryota</taxon>
        <taxon>Fungi</taxon>
        <taxon>Dikarya</taxon>
        <taxon>Ascomycota</taxon>
        <taxon>Pezizomycotina</taxon>
        <taxon>Sordariomycetes</taxon>
        <taxon>Hypocreomycetidae</taxon>
        <taxon>Microascales</taxon>
        <taxon>Microascaceae</taxon>
        <taxon>Parascedosporium</taxon>
    </lineage>
</organism>
<keyword evidence="2" id="KW-0472">Membrane</keyword>
<evidence type="ECO:0000256" key="2">
    <source>
        <dbReference type="SAM" id="Phobius"/>
    </source>
</evidence>
<dbReference type="Proteomes" id="UP000838763">
    <property type="component" value="Unassembled WGS sequence"/>
</dbReference>
<reference evidence="3" key="1">
    <citation type="submission" date="2022-11" db="EMBL/GenBank/DDBJ databases">
        <authorList>
            <person name="Scott C."/>
            <person name="Bruce N."/>
        </authorList>
    </citation>
    <scope>NUCLEOTIDE SEQUENCE</scope>
</reference>
<feature type="compositionally biased region" description="Low complexity" evidence="1">
    <location>
        <begin position="99"/>
        <end position="111"/>
    </location>
</feature>
<sequence>MEFVEPLNRRQDASDSDTLPKGWVIDDDGVARPWWYSRQGYIVKWSIFFGLLFLICSYMLIGYIHAKSRVKKGLPSLLPPLVPGYYPYQAPPPVPNVPRRPASRLRAPAGASKADPSQQFAAPPPNPFADPEAAHPGTGAQGEFAPPPGPRHPQLPLAAFRA</sequence>
<protein>
    <submittedName>
        <fullName evidence="3">Uncharacterized protein</fullName>
    </submittedName>
</protein>
<keyword evidence="2" id="KW-0812">Transmembrane</keyword>
<feature type="transmembrane region" description="Helical" evidence="2">
    <location>
        <begin position="42"/>
        <end position="64"/>
    </location>
</feature>
<comment type="caution">
    <text evidence="3">The sequence shown here is derived from an EMBL/GenBank/DDBJ whole genome shotgun (WGS) entry which is preliminary data.</text>
</comment>
<evidence type="ECO:0000256" key="1">
    <source>
        <dbReference type="SAM" id="MobiDB-lite"/>
    </source>
</evidence>
<evidence type="ECO:0000313" key="4">
    <source>
        <dbReference type="Proteomes" id="UP000838763"/>
    </source>
</evidence>
<gene>
    <name evidence="3" type="ORF">PPNO1_LOCUS8821</name>
</gene>
<dbReference type="OrthoDB" id="5400539at2759"/>
<proteinExistence type="predicted"/>
<evidence type="ECO:0000313" key="3">
    <source>
        <dbReference type="EMBL" id="CAI4219253.1"/>
    </source>
</evidence>
<name>A0A9P1MFX4_9PEZI</name>
<dbReference type="EMBL" id="CALLCH030000019">
    <property type="protein sequence ID" value="CAI4219253.1"/>
    <property type="molecule type" value="Genomic_DNA"/>
</dbReference>
<dbReference type="AlphaFoldDB" id="A0A9P1MFX4"/>
<keyword evidence="4" id="KW-1185">Reference proteome</keyword>
<feature type="region of interest" description="Disordered" evidence="1">
    <location>
        <begin position="92"/>
        <end position="162"/>
    </location>
</feature>
<accession>A0A9P1MFX4</accession>